<dbReference type="EMBL" id="CABMJJ010000009">
    <property type="protein sequence ID" value="VVC04342.1"/>
    <property type="molecule type" value="Genomic_DNA"/>
</dbReference>
<reference evidence="1 2" key="1">
    <citation type="submission" date="2019-08" db="EMBL/GenBank/DDBJ databases">
        <authorList>
            <person name="Vazquez-Campos X."/>
        </authorList>
    </citation>
    <scope>NUCLEOTIDE SEQUENCE [LARGE SCALE GENOMIC DNA]</scope>
    <source>
        <strain evidence="1">LFW-283_2</strain>
    </source>
</reference>
<protein>
    <submittedName>
        <fullName evidence="1">Uncharacterized protein</fullName>
    </submittedName>
</protein>
<name>A0A5E4LWE6_9ARCH</name>
<evidence type="ECO:0000313" key="1">
    <source>
        <dbReference type="EMBL" id="VVC04342.1"/>
    </source>
</evidence>
<dbReference type="Proteomes" id="UP000789941">
    <property type="component" value="Unassembled WGS sequence"/>
</dbReference>
<sequence length="220" mass="24236">MTRINRSAVLEPVHQKDDKSLVKRMLPAALVVPLLAGAMACTRPSTVSELKIPPKTVIEATEKAFGPLLAVTDPKLVKVNGICTTDCFDSSGDETPFNYGGAAVMVDVSRGGYYHKFAYNFSGSEMIWEGFGNDHLRVYIKKDGDDYLLKVAHHVGGGWLQKEGVYAGSEAIKMWFVYLNHIINGGNTYLYGNTLEVPGKNVYFSDDGRVGVYPKSKYEK</sequence>
<accession>A0A5E4LWE6</accession>
<evidence type="ECO:0000313" key="2">
    <source>
        <dbReference type="Proteomes" id="UP000789941"/>
    </source>
</evidence>
<organism evidence="1 2">
    <name type="scientific">Candidatus Bilamarchaeum dharawalense</name>
    <dbReference type="NCBI Taxonomy" id="2885759"/>
    <lineage>
        <taxon>Archaea</taxon>
        <taxon>Candidatus Micrarchaeota</taxon>
        <taxon>Candidatus Micrarchaeia</taxon>
        <taxon>Candidatus Anstonellales</taxon>
        <taxon>Candidatus Bilamarchaeaceae</taxon>
        <taxon>Candidatus Bilamarchaeum</taxon>
    </lineage>
</organism>
<gene>
    <name evidence="1" type="ORF">LFW2832_00890</name>
</gene>
<comment type="caution">
    <text evidence="1">The sequence shown here is derived from an EMBL/GenBank/DDBJ whole genome shotgun (WGS) entry which is preliminary data.</text>
</comment>
<proteinExistence type="predicted"/>
<dbReference type="AlphaFoldDB" id="A0A5E4LWE6"/>